<name>A0A9D9HDU4_9BACT</name>
<reference evidence="9" key="1">
    <citation type="submission" date="2020-10" db="EMBL/GenBank/DDBJ databases">
        <authorList>
            <person name="Gilroy R."/>
        </authorList>
    </citation>
    <scope>NUCLEOTIDE SEQUENCE</scope>
    <source>
        <strain evidence="9">20514</strain>
    </source>
</reference>
<dbReference type="Pfam" id="PF05343">
    <property type="entry name" value="Peptidase_M42"/>
    <property type="match status" value="1"/>
</dbReference>
<dbReference type="AlphaFoldDB" id="A0A9D9HDU4"/>
<evidence type="ECO:0000256" key="5">
    <source>
        <dbReference type="ARBA" id="ARBA00022801"/>
    </source>
</evidence>
<dbReference type="Gene3D" id="2.40.30.40">
    <property type="entry name" value="Peptidase M42, domain 2"/>
    <property type="match status" value="1"/>
</dbReference>
<comment type="cofactor">
    <cofactor evidence="8">
        <name>a divalent metal cation</name>
        <dbReference type="ChEBI" id="CHEBI:60240"/>
    </cofactor>
    <text evidence="8">Binds 2 divalent metal cations per subunit.</text>
</comment>
<dbReference type="SUPFAM" id="SSF101821">
    <property type="entry name" value="Aminopeptidase/glucanase lid domain"/>
    <property type="match status" value="1"/>
</dbReference>
<keyword evidence="3" id="KW-0645">Protease</keyword>
<protein>
    <submittedName>
        <fullName evidence="9">M20/M25/M40 family metallo-hydrolase</fullName>
    </submittedName>
</protein>
<feature type="binding site" evidence="8">
    <location>
        <position position="311"/>
    </location>
    <ligand>
        <name>Zn(2+)</name>
        <dbReference type="ChEBI" id="CHEBI:29105"/>
        <label>2</label>
    </ligand>
</feature>
<feature type="binding site" evidence="8">
    <location>
        <position position="206"/>
    </location>
    <ligand>
        <name>Zn(2+)</name>
        <dbReference type="ChEBI" id="CHEBI:29105"/>
        <label>2</label>
    </ligand>
</feature>
<evidence type="ECO:0000256" key="7">
    <source>
        <dbReference type="PIRSR" id="PIRSR001123-1"/>
    </source>
</evidence>
<comment type="similarity">
    <text evidence="1 6">Belongs to the peptidase M42 family.</text>
</comment>
<evidence type="ECO:0000256" key="4">
    <source>
        <dbReference type="ARBA" id="ARBA00022723"/>
    </source>
</evidence>
<proteinExistence type="inferred from homology"/>
<dbReference type="PANTHER" id="PTHR32481:SF0">
    <property type="entry name" value="AMINOPEPTIDASE YPDE-RELATED"/>
    <property type="match status" value="1"/>
</dbReference>
<feature type="binding site" evidence="8">
    <location>
        <position position="173"/>
    </location>
    <ligand>
        <name>Zn(2+)</name>
        <dbReference type="ChEBI" id="CHEBI:29105"/>
        <label>2</label>
    </ligand>
</feature>
<keyword evidence="5" id="KW-0378">Hydrolase</keyword>
<feature type="binding site" evidence="8">
    <location>
        <position position="68"/>
    </location>
    <ligand>
        <name>Zn(2+)</name>
        <dbReference type="ChEBI" id="CHEBI:29105"/>
        <label>1</label>
    </ligand>
</feature>
<dbReference type="GO" id="GO:0046872">
    <property type="term" value="F:metal ion binding"/>
    <property type="evidence" value="ECO:0007669"/>
    <property type="project" value="UniProtKB-UniRule"/>
</dbReference>
<evidence type="ECO:0000313" key="10">
    <source>
        <dbReference type="Proteomes" id="UP000810252"/>
    </source>
</evidence>
<dbReference type="InterPro" id="IPR023367">
    <property type="entry name" value="Peptidase_M42_dom2"/>
</dbReference>
<dbReference type="EMBL" id="JADIMQ010000018">
    <property type="protein sequence ID" value="MBO8447901.1"/>
    <property type="molecule type" value="Genomic_DNA"/>
</dbReference>
<dbReference type="GO" id="GO:0004177">
    <property type="term" value="F:aminopeptidase activity"/>
    <property type="evidence" value="ECO:0007669"/>
    <property type="project" value="UniProtKB-UniRule"/>
</dbReference>
<keyword evidence="2" id="KW-0031">Aminopeptidase</keyword>
<dbReference type="InterPro" id="IPR008007">
    <property type="entry name" value="Peptidase_M42"/>
</dbReference>
<evidence type="ECO:0000256" key="2">
    <source>
        <dbReference type="ARBA" id="ARBA00022438"/>
    </source>
</evidence>
<dbReference type="Gene3D" id="3.40.630.10">
    <property type="entry name" value="Zn peptidases"/>
    <property type="match status" value="1"/>
</dbReference>
<feature type="binding site" evidence="8">
    <location>
        <position position="228"/>
    </location>
    <ligand>
        <name>Zn(2+)</name>
        <dbReference type="ChEBI" id="CHEBI:29105"/>
        <label>1</label>
    </ligand>
</feature>
<evidence type="ECO:0000256" key="1">
    <source>
        <dbReference type="ARBA" id="ARBA00006272"/>
    </source>
</evidence>
<dbReference type="GO" id="GO:0006508">
    <property type="term" value="P:proteolysis"/>
    <property type="evidence" value="ECO:0007669"/>
    <property type="project" value="UniProtKB-KW"/>
</dbReference>
<evidence type="ECO:0000256" key="6">
    <source>
        <dbReference type="PIRNR" id="PIRNR001123"/>
    </source>
</evidence>
<organism evidence="9 10">
    <name type="scientific">Candidatus Cryptobacteroides merdigallinarum</name>
    <dbReference type="NCBI Taxonomy" id="2840770"/>
    <lineage>
        <taxon>Bacteria</taxon>
        <taxon>Pseudomonadati</taxon>
        <taxon>Bacteroidota</taxon>
        <taxon>Bacteroidia</taxon>
        <taxon>Bacteroidales</taxon>
        <taxon>Candidatus Cryptobacteroides</taxon>
    </lineage>
</organism>
<dbReference type="InterPro" id="IPR051464">
    <property type="entry name" value="Peptidase_M42_aminopept"/>
</dbReference>
<dbReference type="SUPFAM" id="SSF53187">
    <property type="entry name" value="Zn-dependent exopeptidases"/>
    <property type="match status" value="1"/>
</dbReference>
<evidence type="ECO:0000256" key="3">
    <source>
        <dbReference type="ARBA" id="ARBA00022670"/>
    </source>
</evidence>
<dbReference type="Proteomes" id="UP000810252">
    <property type="component" value="Unassembled WGS sequence"/>
</dbReference>
<gene>
    <name evidence="9" type="ORF">IAC29_01350</name>
</gene>
<dbReference type="PIRSF" id="PIRSF001123">
    <property type="entry name" value="PepA_GA"/>
    <property type="match status" value="1"/>
</dbReference>
<sequence>MIEKKSIDSDFLIALLQETGASSDEKRISGLFRKYLLQDSENVNSDIIGNTFATLDGHDGCHILLSAHIDEIGMQVTEICDNGLLKIRKVGGINSLNMIGQEVIMTSTKGTVMGIVIFQDKDNNSVPDADDCFIDIFCKNKCEAEQIVEIGDLFTFSPNARIINDNIISKSIDDRIGVFIISQVFHELAGKLKNINLSIATTTQEEIGLRGMAVLSQNMTPTICINIDVTDAYQINKKNHPVMGEGCVLYRNADSNPTLRQMLYNIAQQENIPVQIAVGRNITGGTDSSRIQLFSPKTAVMDLSIPCKYMHTHNEQCSVSDVLSCINLLKMFILHLDSRYQVSPPVFTF</sequence>
<comment type="caution">
    <text evidence="9">The sequence shown here is derived from an EMBL/GenBank/DDBJ whole genome shotgun (WGS) entry which is preliminary data.</text>
</comment>
<keyword evidence="4 8" id="KW-0479">Metal-binding</keyword>
<accession>A0A9D9HDU4</accession>
<feature type="binding site" evidence="8">
    <location>
        <position position="173"/>
    </location>
    <ligand>
        <name>Zn(2+)</name>
        <dbReference type="ChEBI" id="CHEBI:29105"/>
        <label>1</label>
    </ligand>
</feature>
<evidence type="ECO:0000313" key="9">
    <source>
        <dbReference type="EMBL" id="MBO8447901.1"/>
    </source>
</evidence>
<feature type="active site" description="Proton acceptor" evidence="7">
    <location>
        <position position="205"/>
    </location>
</feature>
<evidence type="ECO:0000256" key="8">
    <source>
        <dbReference type="PIRSR" id="PIRSR001123-2"/>
    </source>
</evidence>
<reference evidence="9" key="2">
    <citation type="journal article" date="2021" name="PeerJ">
        <title>Extensive microbial diversity within the chicken gut microbiome revealed by metagenomics and culture.</title>
        <authorList>
            <person name="Gilroy R."/>
            <person name="Ravi A."/>
            <person name="Getino M."/>
            <person name="Pursley I."/>
            <person name="Horton D.L."/>
            <person name="Alikhan N.F."/>
            <person name="Baker D."/>
            <person name="Gharbi K."/>
            <person name="Hall N."/>
            <person name="Watson M."/>
            <person name="Adriaenssens E.M."/>
            <person name="Foster-Nyarko E."/>
            <person name="Jarju S."/>
            <person name="Secka A."/>
            <person name="Antonio M."/>
            <person name="Oren A."/>
            <person name="Chaudhuri R.R."/>
            <person name="La Ragione R."/>
            <person name="Hildebrand F."/>
            <person name="Pallen M.J."/>
        </authorList>
    </citation>
    <scope>NUCLEOTIDE SEQUENCE</scope>
    <source>
        <strain evidence="9">20514</strain>
    </source>
</reference>
<dbReference type="PANTHER" id="PTHR32481">
    <property type="entry name" value="AMINOPEPTIDASE"/>
    <property type="match status" value="1"/>
</dbReference>